<feature type="transmembrane region" description="Helical" evidence="1">
    <location>
        <begin position="16"/>
        <end position="33"/>
    </location>
</feature>
<keyword evidence="1" id="KW-1133">Transmembrane helix</keyword>
<name>A0A3D9CME4_9FLAO</name>
<feature type="transmembrane region" description="Helical" evidence="1">
    <location>
        <begin position="65"/>
        <end position="83"/>
    </location>
</feature>
<dbReference type="Proteomes" id="UP000256769">
    <property type="component" value="Unassembled WGS sequence"/>
</dbReference>
<dbReference type="AlphaFoldDB" id="A0A3D9CME4"/>
<comment type="caution">
    <text evidence="2">The sequence shown here is derived from an EMBL/GenBank/DDBJ whole genome shotgun (WGS) entry which is preliminary data.</text>
</comment>
<evidence type="ECO:0000313" key="2">
    <source>
        <dbReference type="EMBL" id="REC66877.1"/>
    </source>
</evidence>
<gene>
    <name evidence="2" type="ORF">DRF59_11270</name>
</gene>
<keyword evidence="3" id="KW-1185">Reference proteome</keyword>
<reference evidence="2 3" key="1">
    <citation type="journal article" date="2007" name="Int. J. Syst. Evol. Microbiol.">
        <title>Chryseobacterium flavum sp. nov., isolated from polluted soil.</title>
        <authorList>
            <person name="Zhou Y."/>
            <person name="Dong J."/>
            <person name="Wang X."/>
            <person name="Huang X."/>
            <person name="Zhang K.Y."/>
            <person name="Zhang Y.Q."/>
            <person name="Guo Y.F."/>
            <person name="Lai R."/>
            <person name="Li W.J."/>
        </authorList>
    </citation>
    <scope>NUCLEOTIDE SEQUENCE [LARGE SCALE GENOMIC DNA]</scope>
    <source>
        <strain evidence="2 3">KCTC 12877</strain>
    </source>
</reference>
<protein>
    <submittedName>
        <fullName evidence="2">Uncharacterized protein</fullName>
    </submittedName>
</protein>
<evidence type="ECO:0000313" key="3">
    <source>
        <dbReference type="Proteomes" id="UP000256769"/>
    </source>
</evidence>
<dbReference type="EMBL" id="QNUE01000007">
    <property type="protein sequence ID" value="REC66877.1"/>
    <property type="molecule type" value="Genomic_DNA"/>
</dbReference>
<sequence length="85" mass="9912">MKNFNVADLWSRDKRSLIILFYIPALSMVYHISAISFKVYTFFFIMGMLCLTVLNLSKNTTFKRLAFSFIGGLFLFLLGFLLYSM</sequence>
<accession>A0A3D9CME4</accession>
<keyword evidence="1" id="KW-0472">Membrane</keyword>
<organism evidence="2 3">
    <name type="scientific">Chryseobacterium flavum</name>
    <dbReference type="NCBI Taxonomy" id="415851"/>
    <lineage>
        <taxon>Bacteria</taxon>
        <taxon>Pseudomonadati</taxon>
        <taxon>Bacteroidota</taxon>
        <taxon>Flavobacteriia</taxon>
        <taxon>Flavobacteriales</taxon>
        <taxon>Weeksellaceae</taxon>
        <taxon>Chryseobacterium group</taxon>
        <taxon>Chryseobacterium</taxon>
    </lineage>
</organism>
<proteinExistence type="predicted"/>
<keyword evidence="1" id="KW-0812">Transmembrane</keyword>
<feature type="transmembrane region" description="Helical" evidence="1">
    <location>
        <begin position="39"/>
        <end position="56"/>
    </location>
</feature>
<evidence type="ECO:0000256" key="1">
    <source>
        <dbReference type="SAM" id="Phobius"/>
    </source>
</evidence>